<reference evidence="2" key="2">
    <citation type="submission" date="2023-06" db="EMBL/GenBank/DDBJ databases">
        <title>Genome assembly of Pristionchus species.</title>
        <authorList>
            <person name="Yoshida K."/>
            <person name="Sommer R.J."/>
        </authorList>
    </citation>
    <scope>NUCLEOTIDE SEQUENCE</scope>
    <source>
        <strain evidence="2">RS5460</strain>
    </source>
</reference>
<name>A0AAN5CI87_9BILA</name>
<organism evidence="2 4">
    <name type="scientific">Pristionchus mayeri</name>
    <dbReference type="NCBI Taxonomy" id="1317129"/>
    <lineage>
        <taxon>Eukaryota</taxon>
        <taxon>Metazoa</taxon>
        <taxon>Ecdysozoa</taxon>
        <taxon>Nematoda</taxon>
        <taxon>Chromadorea</taxon>
        <taxon>Rhabditida</taxon>
        <taxon>Rhabditina</taxon>
        <taxon>Diplogasteromorpha</taxon>
        <taxon>Diplogasteroidea</taxon>
        <taxon>Neodiplogasteridae</taxon>
        <taxon>Pristionchus</taxon>
    </lineage>
</organism>
<evidence type="ECO:0000313" key="3">
    <source>
        <dbReference type="EMBL" id="GMR44930.1"/>
    </source>
</evidence>
<evidence type="ECO:0000256" key="1">
    <source>
        <dbReference type="SAM" id="MobiDB-lite"/>
    </source>
</evidence>
<dbReference type="Proteomes" id="UP001328107">
    <property type="component" value="Unassembled WGS sequence"/>
</dbReference>
<dbReference type="AlphaFoldDB" id="A0AAN5CI87"/>
<reference evidence="4" key="1">
    <citation type="submission" date="2022-10" db="EMBL/GenBank/DDBJ databases">
        <title>Genome assembly of Pristionchus species.</title>
        <authorList>
            <person name="Yoshida K."/>
            <person name="Sommer R.J."/>
        </authorList>
    </citation>
    <scope>NUCLEOTIDE SEQUENCE [LARGE SCALE GENOMIC DNA]</scope>
    <source>
        <strain evidence="3 4">RS5460</strain>
    </source>
</reference>
<feature type="non-terminal residue" evidence="2">
    <location>
        <position position="83"/>
    </location>
</feature>
<evidence type="ECO:0000313" key="2">
    <source>
        <dbReference type="EMBL" id="GMR44912.1"/>
    </source>
</evidence>
<proteinExistence type="predicted"/>
<gene>
    <name evidence="2" type="ORF">PMAYCL1PPCAC_15107</name>
    <name evidence="3" type="ORF">PMAYCL1PPCAC_15125</name>
</gene>
<feature type="non-terminal residue" evidence="2">
    <location>
        <position position="1"/>
    </location>
</feature>
<keyword evidence="4" id="KW-1185">Reference proteome</keyword>
<evidence type="ECO:0000313" key="4">
    <source>
        <dbReference type="Proteomes" id="UP001328107"/>
    </source>
</evidence>
<protein>
    <submittedName>
        <fullName evidence="2">Uncharacterized protein</fullName>
    </submittedName>
</protein>
<dbReference type="EMBL" id="BTRK01000004">
    <property type="protein sequence ID" value="GMR44912.1"/>
    <property type="molecule type" value="Genomic_DNA"/>
</dbReference>
<feature type="region of interest" description="Disordered" evidence="1">
    <location>
        <begin position="14"/>
        <end position="45"/>
    </location>
</feature>
<sequence>LEILGVKKRKERPSALAMLGVGRGTEKKRQKRQRRASDEMEEGEMLLDENGELVGRKRDTANNNKRQSCRFTLNDAELTDEGG</sequence>
<dbReference type="EMBL" id="BTRK01000004">
    <property type="protein sequence ID" value="GMR44930.1"/>
    <property type="molecule type" value="Genomic_DNA"/>
</dbReference>
<comment type="caution">
    <text evidence="2">The sequence shown here is derived from an EMBL/GenBank/DDBJ whole genome shotgun (WGS) entry which is preliminary data.</text>
</comment>
<accession>A0AAN5CI87</accession>